<evidence type="ECO:0000256" key="3">
    <source>
        <dbReference type="ARBA" id="ARBA00022840"/>
    </source>
</evidence>
<dbReference type="CDD" id="cd16442">
    <property type="entry name" value="BPL"/>
    <property type="match status" value="1"/>
</dbReference>
<accession>A0A7W0C735</accession>
<evidence type="ECO:0000256" key="5">
    <source>
        <dbReference type="ARBA" id="ARBA00047846"/>
    </source>
</evidence>
<keyword evidence="6" id="KW-0805">Transcription regulation</keyword>
<dbReference type="AlphaFoldDB" id="A0A7W0C735"/>
<dbReference type="PANTHER" id="PTHR12835">
    <property type="entry name" value="BIOTIN PROTEIN LIGASE"/>
    <property type="match status" value="1"/>
</dbReference>
<dbReference type="Gene3D" id="3.30.930.10">
    <property type="entry name" value="Bira Bifunctional Protein, Domain 2"/>
    <property type="match status" value="1"/>
</dbReference>
<dbReference type="SUPFAM" id="SSF50037">
    <property type="entry name" value="C-terminal domain of transcriptional repressors"/>
    <property type="match status" value="1"/>
</dbReference>
<evidence type="ECO:0000256" key="4">
    <source>
        <dbReference type="ARBA" id="ARBA00023267"/>
    </source>
</evidence>
<comment type="caution">
    <text evidence="6">Lacks conserved residue(s) required for the propagation of feature annotation.</text>
</comment>
<dbReference type="InterPro" id="IPR008988">
    <property type="entry name" value="Transcriptional_repressor_C"/>
</dbReference>
<dbReference type="PANTHER" id="PTHR12835:SF5">
    <property type="entry name" value="BIOTIN--PROTEIN LIGASE"/>
    <property type="match status" value="1"/>
</dbReference>
<dbReference type="HAMAP" id="MF_00978">
    <property type="entry name" value="Bifunct_BirA"/>
    <property type="match status" value="1"/>
</dbReference>
<evidence type="ECO:0000313" key="9">
    <source>
        <dbReference type="Proteomes" id="UP000525298"/>
    </source>
</evidence>
<dbReference type="InterPro" id="IPR013196">
    <property type="entry name" value="HTH_11"/>
</dbReference>
<feature type="binding site" evidence="6">
    <location>
        <begin position="116"/>
        <end position="118"/>
    </location>
    <ligand>
        <name>biotin</name>
        <dbReference type="ChEBI" id="CHEBI:57586"/>
    </ligand>
</feature>
<dbReference type="Gene3D" id="2.30.30.100">
    <property type="match status" value="1"/>
</dbReference>
<keyword evidence="6" id="KW-0804">Transcription</keyword>
<keyword evidence="6" id="KW-0238">DNA-binding</keyword>
<dbReference type="PROSITE" id="PS51733">
    <property type="entry name" value="BPL_LPL_CATALYTIC"/>
    <property type="match status" value="1"/>
</dbReference>
<keyword evidence="2 6" id="KW-0547">Nucleotide-binding</keyword>
<dbReference type="Proteomes" id="UP000525298">
    <property type="component" value="Unassembled WGS sequence"/>
</dbReference>
<dbReference type="InterPro" id="IPR003142">
    <property type="entry name" value="BPL_C"/>
</dbReference>
<proteinExistence type="inferred from homology"/>
<comment type="function">
    <text evidence="6">Acts both as a biotin--[acetyl-CoA-carboxylase] ligase and a repressor.</text>
</comment>
<dbReference type="InterPro" id="IPR045864">
    <property type="entry name" value="aa-tRNA-synth_II/BPL/LPL"/>
</dbReference>
<dbReference type="GO" id="GO:0005524">
    <property type="term" value="F:ATP binding"/>
    <property type="evidence" value="ECO:0007669"/>
    <property type="project" value="UniProtKB-UniRule"/>
</dbReference>
<evidence type="ECO:0000259" key="7">
    <source>
        <dbReference type="PROSITE" id="PS51733"/>
    </source>
</evidence>
<dbReference type="Pfam" id="PF02237">
    <property type="entry name" value="BPL_C"/>
    <property type="match status" value="1"/>
</dbReference>
<dbReference type="GO" id="GO:0006355">
    <property type="term" value="P:regulation of DNA-templated transcription"/>
    <property type="evidence" value="ECO:0007669"/>
    <property type="project" value="UniProtKB-UniRule"/>
</dbReference>
<dbReference type="NCBIfam" id="TIGR00121">
    <property type="entry name" value="birA_ligase"/>
    <property type="match status" value="1"/>
</dbReference>
<dbReference type="GO" id="GO:0003677">
    <property type="term" value="F:DNA binding"/>
    <property type="evidence" value="ECO:0007669"/>
    <property type="project" value="UniProtKB-UniRule"/>
</dbReference>
<reference evidence="8 9" key="1">
    <citation type="submission" date="2020-07" db="EMBL/GenBank/DDBJ databases">
        <title>Genomic Encyclopedia of Type Strains, Phase IV (KMG-IV): sequencing the most valuable type-strain genomes for metagenomic binning, comparative biology and taxonomic classification.</title>
        <authorList>
            <person name="Goeker M."/>
        </authorList>
    </citation>
    <scope>NUCLEOTIDE SEQUENCE [LARGE SCALE GENOMIC DNA]</scope>
    <source>
        <strain evidence="8 9">DSM 17721</strain>
    </source>
</reference>
<dbReference type="SUPFAM" id="SSF55681">
    <property type="entry name" value="Class II aaRS and biotin synthetases"/>
    <property type="match status" value="1"/>
</dbReference>
<keyword evidence="4 6" id="KW-0092">Biotin</keyword>
<feature type="domain" description="BPL/LPL catalytic" evidence="7">
    <location>
        <begin position="65"/>
        <end position="255"/>
    </location>
</feature>
<comment type="catalytic activity">
    <reaction evidence="5 6">
        <text>biotin + L-lysyl-[protein] + ATP = N(6)-biotinyl-L-lysyl-[protein] + AMP + diphosphate + H(+)</text>
        <dbReference type="Rhea" id="RHEA:11756"/>
        <dbReference type="Rhea" id="RHEA-COMP:9752"/>
        <dbReference type="Rhea" id="RHEA-COMP:10505"/>
        <dbReference type="ChEBI" id="CHEBI:15378"/>
        <dbReference type="ChEBI" id="CHEBI:29969"/>
        <dbReference type="ChEBI" id="CHEBI:30616"/>
        <dbReference type="ChEBI" id="CHEBI:33019"/>
        <dbReference type="ChEBI" id="CHEBI:57586"/>
        <dbReference type="ChEBI" id="CHEBI:83144"/>
        <dbReference type="ChEBI" id="CHEBI:456215"/>
        <dbReference type="EC" id="6.3.4.15"/>
    </reaction>
</comment>
<evidence type="ECO:0000256" key="6">
    <source>
        <dbReference type="HAMAP-Rule" id="MF_00978"/>
    </source>
</evidence>
<organism evidence="8 9">
    <name type="scientific">Desulfosalsimonas propionicica</name>
    <dbReference type="NCBI Taxonomy" id="332175"/>
    <lineage>
        <taxon>Bacteria</taxon>
        <taxon>Pseudomonadati</taxon>
        <taxon>Thermodesulfobacteriota</taxon>
        <taxon>Desulfobacteria</taxon>
        <taxon>Desulfobacterales</taxon>
        <taxon>Desulfosalsimonadaceae</taxon>
        <taxon>Desulfosalsimonas</taxon>
    </lineage>
</organism>
<protein>
    <recommendedName>
        <fullName evidence="6">Bifunctional ligase/repressor BirA</fullName>
    </recommendedName>
    <alternativeName>
        <fullName evidence="6">Biotin--[acetyl-CoA-carboxylase] ligase</fullName>
        <ecNumber evidence="6">6.3.4.15</ecNumber>
    </alternativeName>
    <alternativeName>
        <fullName evidence="6">Biotin--protein ligase</fullName>
    </alternativeName>
    <alternativeName>
        <fullName evidence="6">Biotin-[acetyl-CoA carboxylase] synthetase</fullName>
    </alternativeName>
</protein>
<keyword evidence="6" id="KW-0678">Repressor</keyword>
<evidence type="ECO:0000256" key="1">
    <source>
        <dbReference type="ARBA" id="ARBA00022598"/>
    </source>
</evidence>
<feature type="DNA-binding region" description="H-T-H motif" evidence="6">
    <location>
        <begin position="17"/>
        <end position="36"/>
    </location>
</feature>
<dbReference type="InterPro" id="IPR036388">
    <property type="entry name" value="WH-like_DNA-bd_sf"/>
</dbReference>
<dbReference type="InterPro" id="IPR030855">
    <property type="entry name" value="Bifunct_BirA"/>
</dbReference>
<evidence type="ECO:0000256" key="2">
    <source>
        <dbReference type="ARBA" id="ARBA00022741"/>
    </source>
</evidence>
<dbReference type="GO" id="GO:0005737">
    <property type="term" value="C:cytoplasm"/>
    <property type="evidence" value="ECO:0007669"/>
    <property type="project" value="TreeGrafter"/>
</dbReference>
<sequence>MKDTVLKSLKQKRVVSGQSLASELGISRTAVWKYVNQLRREGYRISSSPRLGYTLDSVPDSLLAAEIEENLQTRIQGRKIISCREMQSTQDHAKKLAIQGGSEGTIVVAETQSAGRGRMGRSWASPPGGLYFSVILRPGITLAGAAGLPLVAAVALARAIQPYTAVAPGLKWPNDVLIQKRKAAGILVEMSAEMDRLDWVVIGIGVNVAAASVQLPPEIRRTSTSLAIESTRIVHRAQLLGDILYELEEALDMFQTQGFEPLRKQWKEKSHTLGKHVTVVGSRQSIEGKAVDIDGSGALVMECAGGIRQRVTSGDLFFKGGAHG</sequence>
<keyword evidence="3 6" id="KW-0067">ATP-binding</keyword>
<keyword evidence="1 6" id="KW-0436">Ligase</keyword>
<dbReference type="InterPro" id="IPR004408">
    <property type="entry name" value="Biotin_CoA_COase_ligase"/>
</dbReference>
<dbReference type="Gene3D" id="1.10.10.10">
    <property type="entry name" value="Winged helix-like DNA-binding domain superfamily/Winged helix DNA-binding domain"/>
    <property type="match status" value="1"/>
</dbReference>
<dbReference type="SUPFAM" id="SSF46785">
    <property type="entry name" value="Winged helix' DNA-binding domain"/>
    <property type="match status" value="1"/>
</dbReference>
<feature type="binding site" evidence="6">
    <location>
        <position position="182"/>
    </location>
    <ligand>
        <name>biotin</name>
        <dbReference type="ChEBI" id="CHEBI:57586"/>
    </ligand>
</feature>
<feature type="binding site" evidence="6">
    <location>
        <position position="112"/>
    </location>
    <ligand>
        <name>biotin</name>
        <dbReference type="ChEBI" id="CHEBI:57586"/>
    </ligand>
</feature>
<evidence type="ECO:0000313" key="8">
    <source>
        <dbReference type="EMBL" id="MBA2880347.1"/>
    </source>
</evidence>
<dbReference type="Pfam" id="PF08279">
    <property type="entry name" value="HTH_11"/>
    <property type="match status" value="1"/>
</dbReference>
<gene>
    <name evidence="6" type="primary">birA</name>
    <name evidence="8" type="ORF">HNR65_000654</name>
</gene>
<comment type="caution">
    <text evidence="8">The sequence shown here is derived from an EMBL/GenBank/DDBJ whole genome shotgun (WGS) entry which is preliminary data.</text>
</comment>
<dbReference type="Pfam" id="PF03099">
    <property type="entry name" value="BPL_LplA_LipB"/>
    <property type="match status" value="1"/>
</dbReference>
<dbReference type="InterPro" id="IPR036390">
    <property type="entry name" value="WH_DNA-bd_sf"/>
</dbReference>
<dbReference type="EC" id="6.3.4.15" evidence="6"/>
<dbReference type="EMBL" id="JACDUS010000001">
    <property type="protein sequence ID" value="MBA2880347.1"/>
    <property type="molecule type" value="Genomic_DNA"/>
</dbReference>
<dbReference type="InterPro" id="IPR004143">
    <property type="entry name" value="BPL_LPL_catalytic"/>
</dbReference>
<dbReference type="RefSeq" id="WP_181549989.1">
    <property type="nucleotide sequence ID" value="NZ_JACDUS010000001.1"/>
</dbReference>
<dbReference type="GO" id="GO:0004077">
    <property type="term" value="F:biotin--[biotin carboxyl-carrier protein] ligase activity"/>
    <property type="evidence" value="ECO:0007669"/>
    <property type="project" value="UniProtKB-UniRule"/>
</dbReference>
<name>A0A7W0C735_9BACT</name>
<keyword evidence="9" id="KW-1185">Reference proteome</keyword>
<comment type="similarity">
    <text evidence="6">Belongs to the biotin--protein ligase family.</text>
</comment>